<organism evidence="3 4">
    <name type="scientific">Punica granatum</name>
    <name type="common">Pomegranate</name>
    <dbReference type="NCBI Taxonomy" id="22663"/>
    <lineage>
        <taxon>Eukaryota</taxon>
        <taxon>Viridiplantae</taxon>
        <taxon>Streptophyta</taxon>
        <taxon>Embryophyta</taxon>
        <taxon>Tracheophyta</taxon>
        <taxon>Spermatophyta</taxon>
        <taxon>Magnoliopsida</taxon>
        <taxon>eudicotyledons</taxon>
        <taxon>Gunneridae</taxon>
        <taxon>Pentapetalae</taxon>
        <taxon>rosids</taxon>
        <taxon>malvids</taxon>
        <taxon>Myrtales</taxon>
        <taxon>Lythraceae</taxon>
        <taxon>Punica</taxon>
    </lineage>
</organism>
<evidence type="ECO:0000313" key="4">
    <source>
        <dbReference type="Proteomes" id="UP000233551"/>
    </source>
</evidence>
<keyword evidence="4" id="KW-1185">Reference proteome</keyword>
<feature type="compositionally biased region" description="Polar residues" evidence="1">
    <location>
        <begin position="162"/>
        <end position="172"/>
    </location>
</feature>
<evidence type="ECO:0000256" key="1">
    <source>
        <dbReference type="SAM" id="MobiDB-lite"/>
    </source>
</evidence>
<reference evidence="3 4" key="1">
    <citation type="submission" date="2017-11" db="EMBL/GenBank/DDBJ databases">
        <title>De-novo sequencing of pomegranate (Punica granatum L.) genome.</title>
        <authorList>
            <person name="Akparov Z."/>
            <person name="Amiraslanov A."/>
            <person name="Hajiyeva S."/>
            <person name="Abbasov M."/>
            <person name="Kaur K."/>
            <person name="Hamwieh A."/>
            <person name="Solovyev V."/>
            <person name="Salamov A."/>
            <person name="Braich B."/>
            <person name="Kosarev P."/>
            <person name="Mahmoud A."/>
            <person name="Hajiyev E."/>
            <person name="Babayeva S."/>
            <person name="Izzatullayeva V."/>
            <person name="Mammadov A."/>
            <person name="Mammadov A."/>
            <person name="Sharifova S."/>
            <person name="Ojaghi J."/>
            <person name="Eynullazada K."/>
            <person name="Bayramov B."/>
            <person name="Abdulazimova A."/>
            <person name="Shahmuradov I."/>
        </authorList>
    </citation>
    <scope>NUCLEOTIDE SEQUENCE [LARGE SCALE GENOMIC DNA]</scope>
    <source>
        <strain evidence="4">cv. AG2017</strain>
        <tissue evidence="3">Leaf</tissue>
    </source>
</reference>
<feature type="non-terminal residue" evidence="3">
    <location>
        <position position="351"/>
    </location>
</feature>
<name>A0A2I0IT21_PUNGR</name>
<dbReference type="CDD" id="cd16617">
    <property type="entry name" value="mRING-HC-C4C4_CesA"/>
    <property type="match status" value="1"/>
</dbReference>
<dbReference type="InterPro" id="IPR027934">
    <property type="entry name" value="CES_Znf_RING"/>
</dbReference>
<dbReference type="Gene3D" id="3.30.40.10">
    <property type="entry name" value="Zinc/RING finger domain, C3HC4 (zinc finger)"/>
    <property type="match status" value="1"/>
</dbReference>
<dbReference type="EMBL" id="PGOL01002543">
    <property type="protein sequence ID" value="PKI47157.1"/>
    <property type="molecule type" value="Genomic_DNA"/>
</dbReference>
<accession>A0A2I0IT21</accession>
<dbReference type="STRING" id="22663.A0A2I0IT21"/>
<evidence type="ECO:0000259" key="2">
    <source>
        <dbReference type="Pfam" id="PF14569"/>
    </source>
</evidence>
<evidence type="ECO:0000313" key="3">
    <source>
        <dbReference type="EMBL" id="PKI47157.1"/>
    </source>
</evidence>
<protein>
    <recommendedName>
        <fullName evidence="2">Cellulose synthase RING-type zinc finger domain-containing protein</fullName>
    </recommendedName>
</protein>
<dbReference type="SUPFAM" id="SSF57850">
    <property type="entry name" value="RING/U-box"/>
    <property type="match status" value="1"/>
</dbReference>
<gene>
    <name evidence="3" type="ORF">CRG98_032449</name>
</gene>
<dbReference type="Proteomes" id="UP000233551">
    <property type="component" value="Unassembled WGS sequence"/>
</dbReference>
<feature type="region of interest" description="Disordered" evidence="1">
    <location>
        <begin position="91"/>
        <end position="183"/>
    </location>
</feature>
<dbReference type="AlphaFoldDB" id="A0A2I0IT21"/>
<dbReference type="InterPro" id="IPR013083">
    <property type="entry name" value="Znf_RING/FYVE/PHD"/>
</dbReference>
<dbReference type="Pfam" id="PF14569">
    <property type="entry name" value="zf-UDP"/>
    <property type="match status" value="1"/>
</dbReference>
<dbReference type="PANTHER" id="PTHR13301">
    <property type="entry name" value="X-BOX TRANSCRIPTION FACTOR-RELATED"/>
    <property type="match status" value="1"/>
</dbReference>
<proteinExistence type="predicted"/>
<comment type="caution">
    <text evidence="3">The sequence shown here is derived from an EMBL/GenBank/DDBJ whole genome shotgun (WGS) entry which is preliminary data.</text>
</comment>
<sequence length="351" mass="39459">MEANAGMVAGSYKRNELVRIRHDSDSAPKPSKSLNGQTCQICGDTVGFTVNGDCFVACNECAFPVCRPCYEYERKDGNQCCPQCKTRYKRHKGSPRVAGDDDENDVDDIENEFNYNQGDAPRRRQWQGDESDVSSSRRESQHPVPLLTHGHSVSGEIPCATPDNQSVRTTSGPLDPRQPVPVRIVDPSKDLNTYGLGSVDWKERVEGWKLKQDKNVLPISSRYSEGKGGDIEGTGSNGEELQMADDARQPLSRIVPIPSSHLTPYRVVIILRLIILGFFLQYRATHPVKDAYPLWLTSVICEIWFALSWLLDQFPKWSPINRETFLDRLALRYDREGEPSQLAPVDVFVST</sequence>
<dbReference type="FunFam" id="3.30.40.10:FF:000031">
    <property type="entry name" value="Cellulose synthase"/>
    <property type="match status" value="1"/>
</dbReference>
<feature type="compositionally biased region" description="Acidic residues" evidence="1">
    <location>
        <begin position="100"/>
        <end position="111"/>
    </location>
</feature>
<feature type="domain" description="Cellulose synthase RING-type zinc finger" evidence="2">
    <location>
        <begin position="29"/>
        <end position="106"/>
    </location>
</feature>